<evidence type="ECO:0000256" key="2">
    <source>
        <dbReference type="ARBA" id="ARBA00022853"/>
    </source>
</evidence>
<feature type="compositionally biased region" description="Basic and acidic residues" evidence="6">
    <location>
        <begin position="478"/>
        <end position="492"/>
    </location>
</feature>
<evidence type="ECO:0000313" key="10">
    <source>
        <dbReference type="Proteomes" id="UP000274504"/>
    </source>
</evidence>
<keyword evidence="2" id="KW-0156">Chromatin regulator</keyword>
<dbReference type="EMBL" id="UYSG01000275">
    <property type="protein sequence ID" value="VDL18943.1"/>
    <property type="molecule type" value="Genomic_DNA"/>
</dbReference>
<gene>
    <name evidence="9" type="ORF">HDID_LOCUS1482</name>
</gene>
<dbReference type="GO" id="GO:0005634">
    <property type="term" value="C:nucleus"/>
    <property type="evidence" value="ECO:0007669"/>
    <property type="project" value="UniProtKB-SubCell"/>
</dbReference>
<evidence type="ECO:0000256" key="1">
    <source>
        <dbReference type="ARBA" id="ARBA00004123"/>
    </source>
</evidence>
<dbReference type="InterPro" id="IPR016197">
    <property type="entry name" value="Chromo-like_dom_sf"/>
</dbReference>
<evidence type="ECO:0000259" key="8">
    <source>
        <dbReference type="Pfam" id="PF22732"/>
    </source>
</evidence>
<feature type="domain" description="MRG" evidence="7">
    <location>
        <begin position="181"/>
        <end position="384"/>
    </location>
</feature>
<dbReference type="InterPro" id="IPR053820">
    <property type="entry name" value="MSL3_chromo-like"/>
</dbReference>
<feature type="region of interest" description="Disordered" evidence="6">
    <location>
        <begin position="118"/>
        <end position="157"/>
    </location>
</feature>
<dbReference type="GO" id="GO:0006355">
    <property type="term" value="P:regulation of DNA-templated transcription"/>
    <property type="evidence" value="ECO:0007669"/>
    <property type="project" value="InterPro"/>
</dbReference>
<sequence>MPSIVHKYKVGTSVFCFEPDPSKAKLIYYAKIKQVCGFSTNGRSREPQYFVHFLGWKNKWDRKVPEDLLMDINYFTKMLKQKIDELATNIKDKEIRKKRIDTVLMNAAQAQDDVDWDSLPGTWQKDEKPIKSRTSNTSSAGESHHRPQDLSESIEEKDVDAETSARMKFEALDAHLNFAPAIKLPKTLRALLSRHYISLARSASSIPCWCSALYLLQTYLNGFPYLNDTLNNSMTNNRNNADLFPSTIFRDRFSRSVASGYAKTDKSKLLCAEFCSSVRILFDALLEQYFFKTDEDRRHQNLAVTGPEIPVRGLYTILPKEEIAKDPSLPCLNYAAVYILRLLQNLRDLINQMPLSQCRRSVVLRHLYLFIAYLDRTRDFWFTSTQPDTPAPVNPISATASTANAVSAKSAFENVVNSVMTVAPSSPAQTSTPVVSVATSTVNKRSRPSDVTNSPTVAPPPMKRQRKMSTAELTPKVEVNEKSTKEKSNEKSLKRKSSTAAHAVSANQPDRASSIKRHLRSQGGVPIPVTKIISSNNIGNANIHTTSNSSAAETPNSCDKKKTNATSSLYASVAASKSPRQSLPRRIEAHKSRSSKRHFTRSTIPRMSLRSSRI</sequence>
<feature type="region of interest" description="Disordered" evidence="6">
    <location>
        <begin position="570"/>
        <end position="614"/>
    </location>
</feature>
<dbReference type="STRING" id="6216.A0A0R3SAS4"/>
<dbReference type="GO" id="GO:0035267">
    <property type="term" value="C:NuA4 histone acetyltransferase complex"/>
    <property type="evidence" value="ECO:0007669"/>
    <property type="project" value="TreeGrafter"/>
</dbReference>
<dbReference type="WBParaSite" id="HDID_0000148101-mRNA-1">
    <property type="protein sequence ID" value="HDID_0000148101-mRNA-1"/>
    <property type="gene ID" value="HDID_0000148101"/>
</dbReference>
<dbReference type="Gene3D" id="1.10.274.30">
    <property type="entry name" value="MRG domain"/>
    <property type="match status" value="1"/>
</dbReference>
<evidence type="ECO:0000256" key="3">
    <source>
        <dbReference type="ARBA" id="ARBA00023015"/>
    </source>
</evidence>
<keyword evidence="4" id="KW-0804">Transcription</keyword>
<feature type="compositionally biased region" description="Polar residues" evidence="6">
    <location>
        <begin position="601"/>
        <end position="614"/>
    </location>
</feature>
<feature type="compositionally biased region" description="Polar residues" evidence="6">
    <location>
        <begin position="132"/>
        <end position="141"/>
    </location>
</feature>
<accession>A0A0R3SAS4</accession>
<dbReference type="SUPFAM" id="SSF54160">
    <property type="entry name" value="Chromo domain-like"/>
    <property type="match status" value="1"/>
</dbReference>
<name>A0A0R3SAS4_HYMDI</name>
<feature type="region of interest" description="Disordered" evidence="6">
    <location>
        <begin position="423"/>
        <end position="527"/>
    </location>
</feature>
<evidence type="ECO:0000256" key="4">
    <source>
        <dbReference type="ARBA" id="ARBA00023163"/>
    </source>
</evidence>
<dbReference type="InterPro" id="IPR026541">
    <property type="entry name" value="MRG_dom"/>
</dbReference>
<proteinExistence type="predicted"/>
<evidence type="ECO:0000313" key="9">
    <source>
        <dbReference type="EMBL" id="VDL18943.1"/>
    </source>
</evidence>
<dbReference type="OrthoDB" id="10044771at2759"/>
<dbReference type="PROSITE" id="PS51640">
    <property type="entry name" value="MRG"/>
    <property type="match status" value="1"/>
</dbReference>
<evidence type="ECO:0000259" key="7">
    <source>
        <dbReference type="Pfam" id="PF05712"/>
    </source>
</evidence>
<dbReference type="InterPro" id="IPR038217">
    <property type="entry name" value="MRG_C_sf"/>
</dbReference>
<dbReference type="PANTHER" id="PTHR10880">
    <property type="entry name" value="MORTALITY FACTOR 4-LIKE PROTEIN"/>
    <property type="match status" value="1"/>
</dbReference>
<dbReference type="GO" id="GO:0072487">
    <property type="term" value="C:MSL complex"/>
    <property type="evidence" value="ECO:0007669"/>
    <property type="project" value="TreeGrafter"/>
</dbReference>
<organism evidence="11">
    <name type="scientific">Hymenolepis diminuta</name>
    <name type="common">Rat tapeworm</name>
    <dbReference type="NCBI Taxonomy" id="6216"/>
    <lineage>
        <taxon>Eukaryota</taxon>
        <taxon>Metazoa</taxon>
        <taxon>Spiralia</taxon>
        <taxon>Lophotrochozoa</taxon>
        <taxon>Platyhelminthes</taxon>
        <taxon>Cestoda</taxon>
        <taxon>Eucestoda</taxon>
        <taxon>Cyclophyllidea</taxon>
        <taxon>Hymenolepididae</taxon>
        <taxon>Hymenolepis</taxon>
    </lineage>
</organism>
<feature type="compositionally biased region" description="Low complexity" evidence="6">
    <location>
        <begin position="430"/>
        <end position="442"/>
    </location>
</feature>
<evidence type="ECO:0000256" key="6">
    <source>
        <dbReference type="SAM" id="MobiDB-lite"/>
    </source>
</evidence>
<dbReference type="AlphaFoldDB" id="A0A0R3SAS4"/>
<evidence type="ECO:0000313" key="11">
    <source>
        <dbReference type="WBParaSite" id="HDID_0000148101-mRNA-1"/>
    </source>
</evidence>
<feature type="domain" description="MSL3 chromodomain-like" evidence="8">
    <location>
        <begin position="8"/>
        <end position="85"/>
    </location>
</feature>
<comment type="subcellular location">
    <subcellularLocation>
        <location evidence="1">Nucleus</location>
    </subcellularLocation>
</comment>
<keyword evidence="5" id="KW-0539">Nucleus</keyword>
<dbReference type="Pfam" id="PF05712">
    <property type="entry name" value="MRG"/>
    <property type="match status" value="1"/>
</dbReference>
<evidence type="ECO:0000256" key="5">
    <source>
        <dbReference type="ARBA" id="ARBA00023242"/>
    </source>
</evidence>
<dbReference type="Gene3D" id="2.30.30.140">
    <property type="match status" value="1"/>
</dbReference>
<reference evidence="9 10" key="2">
    <citation type="submission" date="2018-11" db="EMBL/GenBank/DDBJ databases">
        <authorList>
            <consortium name="Pathogen Informatics"/>
        </authorList>
    </citation>
    <scope>NUCLEOTIDE SEQUENCE [LARGE SCALE GENOMIC DNA]</scope>
</reference>
<dbReference type="PANTHER" id="PTHR10880:SF15">
    <property type="entry name" value="MSL COMPLEX SUBUNIT 3"/>
    <property type="match status" value="1"/>
</dbReference>
<feature type="region of interest" description="Disordered" evidence="6">
    <location>
        <begin position="544"/>
        <end position="563"/>
    </location>
</feature>
<dbReference type="Pfam" id="PF22732">
    <property type="entry name" value="MSL3_chromo-like"/>
    <property type="match status" value="1"/>
</dbReference>
<reference evidence="11" key="1">
    <citation type="submission" date="2016-04" db="UniProtKB">
        <authorList>
            <consortium name="WormBaseParasite"/>
        </authorList>
    </citation>
    <scope>IDENTIFICATION</scope>
</reference>
<feature type="compositionally biased region" description="Polar residues" evidence="6">
    <location>
        <begin position="544"/>
        <end position="557"/>
    </location>
</feature>
<dbReference type="Proteomes" id="UP000274504">
    <property type="component" value="Unassembled WGS sequence"/>
</dbReference>
<protein>
    <submittedName>
        <fullName evidence="11">MRG domain-containing protein</fullName>
    </submittedName>
</protein>
<dbReference type="GO" id="GO:0006325">
    <property type="term" value="P:chromatin organization"/>
    <property type="evidence" value="ECO:0007669"/>
    <property type="project" value="UniProtKB-KW"/>
</dbReference>
<keyword evidence="3" id="KW-0805">Transcription regulation</keyword>
<dbReference type="InterPro" id="IPR008676">
    <property type="entry name" value="MRG"/>
</dbReference>